<reference evidence="1" key="2">
    <citation type="submission" date="2023-05" db="EMBL/GenBank/DDBJ databases">
        <authorList>
            <person name="Schelkunov M.I."/>
        </authorList>
    </citation>
    <scope>NUCLEOTIDE SEQUENCE</scope>
    <source>
        <strain evidence="1">Hsosn_3</strain>
        <tissue evidence="1">Leaf</tissue>
    </source>
</reference>
<keyword evidence="2" id="KW-1185">Reference proteome</keyword>
<sequence>MKGLGSSLFGGILKFNSYGGALGDEMSGGGGRGGGSTLQQYGSYGSAEKYGGMEYLSDQMNASYGGMMYNVNNAGGMMHNSYGGALGDGLSGGGRGGAGSSFQVMNNNFKVDGGSTRGYGGGMEYFSNHMNASYGGNNSDGMLVGEVNNNVVVEPQMNVQSDYCDKLTRDFLGMAGDQNGNVWGTNLLDSKGITSVEAQGF</sequence>
<name>A0AAD8IJS7_9APIA</name>
<protein>
    <submittedName>
        <fullName evidence="1">Uncharacterized protein</fullName>
    </submittedName>
</protein>
<proteinExistence type="predicted"/>
<evidence type="ECO:0000313" key="2">
    <source>
        <dbReference type="Proteomes" id="UP001237642"/>
    </source>
</evidence>
<organism evidence="1 2">
    <name type="scientific">Heracleum sosnowskyi</name>
    <dbReference type="NCBI Taxonomy" id="360622"/>
    <lineage>
        <taxon>Eukaryota</taxon>
        <taxon>Viridiplantae</taxon>
        <taxon>Streptophyta</taxon>
        <taxon>Embryophyta</taxon>
        <taxon>Tracheophyta</taxon>
        <taxon>Spermatophyta</taxon>
        <taxon>Magnoliopsida</taxon>
        <taxon>eudicotyledons</taxon>
        <taxon>Gunneridae</taxon>
        <taxon>Pentapetalae</taxon>
        <taxon>asterids</taxon>
        <taxon>campanulids</taxon>
        <taxon>Apiales</taxon>
        <taxon>Apiaceae</taxon>
        <taxon>Apioideae</taxon>
        <taxon>apioid superclade</taxon>
        <taxon>Tordylieae</taxon>
        <taxon>Tordyliinae</taxon>
        <taxon>Heracleum</taxon>
    </lineage>
</organism>
<gene>
    <name evidence="1" type="ORF">POM88_015367</name>
</gene>
<accession>A0AAD8IJS7</accession>
<dbReference type="AlphaFoldDB" id="A0AAD8IJS7"/>
<dbReference type="Proteomes" id="UP001237642">
    <property type="component" value="Unassembled WGS sequence"/>
</dbReference>
<dbReference type="EMBL" id="JAUIZM010000004">
    <property type="protein sequence ID" value="KAK1387189.1"/>
    <property type="molecule type" value="Genomic_DNA"/>
</dbReference>
<evidence type="ECO:0000313" key="1">
    <source>
        <dbReference type="EMBL" id="KAK1387189.1"/>
    </source>
</evidence>
<reference evidence="1" key="1">
    <citation type="submission" date="2023-02" db="EMBL/GenBank/DDBJ databases">
        <title>Genome of toxic invasive species Heracleum sosnowskyi carries increased number of genes despite the absence of recent whole-genome duplications.</title>
        <authorList>
            <person name="Schelkunov M."/>
            <person name="Shtratnikova V."/>
            <person name="Makarenko M."/>
            <person name="Klepikova A."/>
            <person name="Omelchenko D."/>
            <person name="Novikova G."/>
            <person name="Obukhova E."/>
            <person name="Bogdanov V."/>
            <person name="Penin A."/>
            <person name="Logacheva M."/>
        </authorList>
    </citation>
    <scope>NUCLEOTIDE SEQUENCE</scope>
    <source>
        <strain evidence="1">Hsosn_3</strain>
        <tissue evidence="1">Leaf</tissue>
    </source>
</reference>
<comment type="caution">
    <text evidence="1">The sequence shown here is derived from an EMBL/GenBank/DDBJ whole genome shotgun (WGS) entry which is preliminary data.</text>
</comment>